<dbReference type="GO" id="GO:0098796">
    <property type="term" value="C:membrane protein complex"/>
    <property type="evidence" value="ECO:0007669"/>
    <property type="project" value="UniProtKB-ARBA"/>
</dbReference>
<dbReference type="InterPro" id="IPR027417">
    <property type="entry name" value="P-loop_NTPase"/>
</dbReference>
<reference evidence="6 7" key="1">
    <citation type="submission" date="2019-01" db="EMBL/GenBank/DDBJ databases">
        <title>Genome sequencing of strain FW10M-9.</title>
        <authorList>
            <person name="Heo J."/>
            <person name="Kim S.-J."/>
            <person name="Kim J.-S."/>
            <person name="Hong S.-B."/>
            <person name="Kwon S.-W."/>
        </authorList>
    </citation>
    <scope>NUCLEOTIDE SEQUENCE [LARGE SCALE GENOMIC DNA]</scope>
    <source>
        <strain evidence="6 7">FW10M-9</strain>
    </source>
</reference>
<dbReference type="InterPro" id="IPR017871">
    <property type="entry name" value="ABC_transporter-like_CS"/>
</dbReference>
<dbReference type="OrthoDB" id="9802264at2"/>
<evidence type="ECO:0000313" key="7">
    <source>
        <dbReference type="Proteomes" id="UP000292118"/>
    </source>
</evidence>
<feature type="compositionally biased region" description="Basic residues" evidence="4">
    <location>
        <begin position="95"/>
        <end position="122"/>
    </location>
</feature>
<evidence type="ECO:0000256" key="2">
    <source>
        <dbReference type="ARBA" id="ARBA00022741"/>
    </source>
</evidence>
<dbReference type="EMBL" id="CP035493">
    <property type="protein sequence ID" value="QAY71948.1"/>
    <property type="molecule type" value="Genomic_DNA"/>
</dbReference>
<evidence type="ECO:0000313" key="6">
    <source>
        <dbReference type="EMBL" id="QAY71948.1"/>
    </source>
</evidence>
<gene>
    <name evidence="6" type="ORF">ET471_17345</name>
</gene>
<keyword evidence="2" id="KW-0547">Nucleotide-binding</keyword>
<dbReference type="GO" id="GO:0005886">
    <property type="term" value="C:plasma membrane"/>
    <property type="evidence" value="ECO:0007669"/>
    <property type="project" value="TreeGrafter"/>
</dbReference>
<feature type="region of interest" description="Disordered" evidence="4">
    <location>
        <begin position="1"/>
        <end position="204"/>
    </location>
</feature>
<dbReference type="Gene3D" id="3.40.50.300">
    <property type="entry name" value="P-loop containing nucleotide triphosphate hydrolases"/>
    <property type="match status" value="1"/>
</dbReference>
<keyword evidence="7" id="KW-1185">Reference proteome</keyword>
<feature type="domain" description="ABC transporter" evidence="5">
    <location>
        <begin position="211"/>
        <end position="443"/>
    </location>
</feature>
<feature type="compositionally biased region" description="Gly residues" evidence="4">
    <location>
        <begin position="1"/>
        <end position="13"/>
    </location>
</feature>
<accession>A0A4P6FN48</accession>
<dbReference type="InterPro" id="IPR015854">
    <property type="entry name" value="ABC_transpr_LolD-like"/>
</dbReference>
<dbReference type="GO" id="GO:0005524">
    <property type="term" value="F:ATP binding"/>
    <property type="evidence" value="ECO:0007669"/>
    <property type="project" value="UniProtKB-KW"/>
</dbReference>
<dbReference type="FunFam" id="3.40.50.300:FF:000032">
    <property type="entry name" value="Export ABC transporter ATP-binding protein"/>
    <property type="match status" value="1"/>
</dbReference>
<feature type="compositionally biased region" description="Low complexity" evidence="4">
    <location>
        <begin position="145"/>
        <end position="156"/>
    </location>
</feature>
<dbReference type="InterPro" id="IPR003593">
    <property type="entry name" value="AAA+_ATPase"/>
</dbReference>
<dbReference type="PROSITE" id="PS50893">
    <property type="entry name" value="ABC_TRANSPORTER_2"/>
    <property type="match status" value="1"/>
</dbReference>
<feature type="compositionally biased region" description="Basic and acidic residues" evidence="4">
    <location>
        <begin position="20"/>
        <end position="48"/>
    </location>
</feature>
<dbReference type="AlphaFoldDB" id="A0A4P6FN48"/>
<dbReference type="CDD" id="cd03255">
    <property type="entry name" value="ABC_MJ0796_LolCDE_FtsE"/>
    <property type="match status" value="1"/>
</dbReference>
<feature type="compositionally biased region" description="Basic residues" evidence="4">
    <location>
        <begin position="55"/>
        <end position="85"/>
    </location>
</feature>
<feature type="compositionally biased region" description="Basic residues" evidence="4">
    <location>
        <begin position="187"/>
        <end position="200"/>
    </location>
</feature>
<proteinExistence type="predicted"/>
<evidence type="ECO:0000256" key="4">
    <source>
        <dbReference type="SAM" id="MobiDB-lite"/>
    </source>
</evidence>
<dbReference type="KEGG" id="xya:ET471_17345"/>
<name>A0A4P6FN48_9MICO</name>
<dbReference type="InterPro" id="IPR003439">
    <property type="entry name" value="ABC_transporter-like_ATP-bd"/>
</dbReference>
<feature type="compositionally biased region" description="Low complexity" evidence="4">
    <location>
        <begin position="123"/>
        <end position="132"/>
    </location>
</feature>
<dbReference type="PANTHER" id="PTHR24220:SF685">
    <property type="entry name" value="ABC TRANSPORTER RELATED"/>
    <property type="match status" value="1"/>
</dbReference>
<dbReference type="InterPro" id="IPR017911">
    <property type="entry name" value="MacB-like_ATP-bd"/>
</dbReference>
<evidence type="ECO:0000259" key="5">
    <source>
        <dbReference type="PROSITE" id="PS50893"/>
    </source>
</evidence>
<keyword evidence="1" id="KW-0813">Transport</keyword>
<sequence>MHGSGGHGVGADGDPGAARRGADVRLPAAERVRAPDGRRVAGERRPGVHDAPAPRARRPRGAGARRSRARHRPLPAHGRRARGGRRVVDGSGRPRCPRARRAGHQARPGRLRARRRRARRRAGAAQGVAARAARLHPPPGRGRRCAGPGPRLGARARPSRVRPRGRAAVARPRPGPGPGRGPAPRGTPRRTRGTCRRRDRAHGAGPLSAALRLRAVSRVHGSGAGRVEALRAVDLDVAHGELVAVMGASGSGKSTLLHLAGGLDTATSGQVLVGDVDLGTLRYDERAALRRTSVGYVFQDFNLVPVLTAAENVAAPLELDGVRAGRARSLAHAALAVVGLDGLGDRMPHELSGGQAQRVAIARALVGPRRLLLADEPTGALDSATGTAVMGLLRDRVEAGAAALVVTHEPRFAAWADRTVFLADGEVVDTLDAAAGPEALFGAGTAR</sequence>
<organism evidence="6 7">
    <name type="scientific">Xylanimonas protaetiae</name>
    <dbReference type="NCBI Taxonomy" id="2509457"/>
    <lineage>
        <taxon>Bacteria</taxon>
        <taxon>Bacillati</taxon>
        <taxon>Actinomycetota</taxon>
        <taxon>Actinomycetes</taxon>
        <taxon>Micrococcales</taxon>
        <taxon>Promicromonosporaceae</taxon>
        <taxon>Xylanimonas</taxon>
    </lineage>
</organism>
<dbReference type="PANTHER" id="PTHR24220">
    <property type="entry name" value="IMPORT ATP-BINDING PROTEIN"/>
    <property type="match status" value="1"/>
</dbReference>
<dbReference type="Pfam" id="PF00005">
    <property type="entry name" value="ABC_tran"/>
    <property type="match status" value="1"/>
</dbReference>
<evidence type="ECO:0000256" key="3">
    <source>
        <dbReference type="ARBA" id="ARBA00022840"/>
    </source>
</evidence>
<dbReference type="Proteomes" id="UP000292118">
    <property type="component" value="Chromosome"/>
</dbReference>
<dbReference type="PROSITE" id="PS00211">
    <property type="entry name" value="ABC_TRANSPORTER_1"/>
    <property type="match status" value="1"/>
</dbReference>
<dbReference type="SUPFAM" id="SSF52540">
    <property type="entry name" value="P-loop containing nucleoside triphosphate hydrolases"/>
    <property type="match status" value="1"/>
</dbReference>
<dbReference type="GO" id="GO:0016887">
    <property type="term" value="F:ATP hydrolysis activity"/>
    <property type="evidence" value="ECO:0007669"/>
    <property type="project" value="InterPro"/>
</dbReference>
<evidence type="ECO:0000256" key="1">
    <source>
        <dbReference type="ARBA" id="ARBA00022448"/>
    </source>
</evidence>
<dbReference type="SMART" id="SM00382">
    <property type="entry name" value="AAA"/>
    <property type="match status" value="1"/>
</dbReference>
<keyword evidence="3 6" id="KW-0067">ATP-binding</keyword>
<protein>
    <submittedName>
        <fullName evidence="6">ABC transporter ATP-binding protein</fullName>
    </submittedName>
</protein>
<dbReference type="GO" id="GO:0022857">
    <property type="term" value="F:transmembrane transporter activity"/>
    <property type="evidence" value="ECO:0007669"/>
    <property type="project" value="UniProtKB-ARBA"/>
</dbReference>